<dbReference type="EMBL" id="AP005471">
    <property type="protein sequence ID" value="BAD54593.1"/>
    <property type="molecule type" value="Genomic_DNA"/>
</dbReference>
<evidence type="ECO:0000313" key="3">
    <source>
        <dbReference type="Proteomes" id="UP000000763"/>
    </source>
</evidence>
<dbReference type="AlphaFoldDB" id="Q5Z5R9"/>
<name>Q5Z5R9_ORYSJ</name>
<evidence type="ECO:0000256" key="1">
    <source>
        <dbReference type="SAM" id="MobiDB-lite"/>
    </source>
</evidence>
<dbReference type="Proteomes" id="UP000000763">
    <property type="component" value="Chromosome 6"/>
</dbReference>
<evidence type="ECO:0000313" key="2">
    <source>
        <dbReference type="EMBL" id="BAD54593.1"/>
    </source>
</evidence>
<gene>
    <name evidence="2" type="primary">OSJNBa0062E01.29</name>
</gene>
<organism evidence="2 3">
    <name type="scientific">Oryza sativa subsp. japonica</name>
    <name type="common">Rice</name>
    <dbReference type="NCBI Taxonomy" id="39947"/>
    <lineage>
        <taxon>Eukaryota</taxon>
        <taxon>Viridiplantae</taxon>
        <taxon>Streptophyta</taxon>
        <taxon>Embryophyta</taxon>
        <taxon>Tracheophyta</taxon>
        <taxon>Spermatophyta</taxon>
        <taxon>Magnoliopsida</taxon>
        <taxon>Liliopsida</taxon>
        <taxon>Poales</taxon>
        <taxon>Poaceae</taxon>
        <taxon>BOP clade</taxon>
        <taxon>Oryzoideae</taxon>
        <taxon>Oryzeae</taxon>
        <taxon>Oryzinae</taxon>
        <taxon>Oryza</taxon>
        <taxon>Oryza sativa</taxon>
    </lineage>
</organism>
<feature type="region of interest" description="Disordered" evidence="1">
    <location>
        <begin position="70"/>
        <end position="93"/>
    </location>
</feature>
<protein>
    <submittedName>
        <fullName evidence="2">Uncharacterized protein</fullName>
    </submittedName>
</protein>
<reference evidence="3" key="2">
    <citation type="journal article" date="2008" name="Nucleic Acids Res.">
        <title>The rice annotation project database (RAP-DB): 2008 update.</title>
        <authorList>
            <consortium name="The rice annotation project (RAP)"/>
        </authorList>
    </citation>
    <scope>GENOME REANNOTATION</scope>
    <source>
        <strain evidence="3">cv. Nipponbare</strain>
    </source>
</reference>
<proteinExistence type="predicted"/>
<feature type="compositionally biased region" description="Low complexity" evidence="1">
    <location>
        <begin position="172"/>
        <end position="191"/>
    </location>
</feature>
<sequence>MAVVGVGTVAVAMVGDEPISIKAMVMISDEGLICNGPPAVTDDRPYLLPICCNGWHMGFGVRAVPIASVVGPEGSPGSSRPPSRTRMRRRSDALTLDPVNARRHRLRSRVPQGRDGAAAICPSRRRPACLPSRVSTALRRLSDALPLTPAPAYPPSRVPTRAVAVAPPPASPTRVGTRTLPLRPAPAARPASRIRRPSPSGEHCTTASPAVWLSFPSVPLLSPF</sequence>
<accession>Q5Z5R9</accession>
<reference evidence="3" key="1">
    <citation type="journal article" date="2005" name="Nature">
        <title>The map-based sequence of the rice genome.</title>
        <authorList>
            <consortium name="International rice genome sequencing project (IRGSP)"/>
            <person name="Matsumoto T."/>
            <person name="Wu J."/>
            <person name="Kanamori H."/>
            <person name="Katayose Y."/>
            <person name="Fujisawa M."/>
            <person name="Namiki N."/>
            <person name="Mizuno H."/>
            <person name="Yamamoto K."/>
            <person name="Antonio B.A."/>
            <person name="Baba T."/>
            <person name="Sakata K."/>
            <person name="Nagamura Y."/>
            <person name="Aoki H."/>
            <person name="Arikawa K."/>
            <person name="Arita K."/>
            <person name="Bito T."/>
            <person name="Chiden Y."/>
            <person name="Fujitsuka N."/>
            <person name="Fukunaka R."/>
            <person name="Hamada M."/>
            <person name="Harada C."/>
            <person name="Hayashi A."/>
            <person name="Hijishita S."/>
            <person name="Honda M."/>
            <person name="Hosokawa S."/>
            <person name="Ichikawa Y."/>
            <person name="Idonuma A."/>
            <person name="Iijima M."/>
            <person name="Ikeda M."/>
            <person name="Ikeno M."/>
            <person name="Ito K."/>
            <person name="Ito S."/>
            <person name="Ito T."/>
            <person name="Ito Y."/>
            <person name="Ito Y."/>
            <person name="Iwabuchi A."/>
            <person name="Kamiya K."/>
            <person name="Karasawa W."/>
            <person name="Kurita K."/>
            <person name="Katagiri S."/>
            <person name="Kikuta A."/>
            <person name="Kobayashi H."/>
            <person name="Kobayashi N."/>
            <person name="Machita K."/>
            <person name="Maehara T."/>
            <person name="Masukawa M."/>
            <person name="Mizubayashi T."/>
            <person name="Mukai Y."/>
            <person name="Nagasaki H."/>
            <person name="Nagata Y."/>
            <person name="Naito S."/>
            <person name="Nakashima M."/>
            <person name="Nakama Y."/>
            <person name="Nakamichi Y."/>
            <person name="Nakamura M."/>
            <person name="Meguro A."/>
            <person name="Negishi M."/>
            <person name="Ohta I."/>
            <person name="Ohta T."/>
            <person name="Okamoto M."/>
            <person name="Ono N."/>
            <person name="Saji S."/>
            <person name="Sakaguchi M."/>
            <person name="Sakai K."/>
            <person name="Shibata M."/>
            <person name="Shimokawa T."/>
            <person name="Song J."/>
            <person name="Takazaki Y."/>
            <person name="Terasawa K."/>
            <person name="Tsugane M."/>
            <person name="Tsuji K."/>
            <person name="Ueda S."/>
            <person name="Waki K."/>
            <person name="Yamagata H."/>
            <person name="Yamamoto M."/>
            <person name="Yamamoto S."/>
            <person name="Yamane H."/>
            <person name="Yoshiki S."/>
            <person name="Yoshihara R."/>
            <person name="Yukawa K."/>
            <person name="Zhong H."/>
            <person name="Yano M."/>
            <person name="Yuan Q."/>
            <person name="Ouyang S."/>
            <person name="Liu J."/>
            <person name="Jones K.M."/>
            <person name="Gansberger K."/>
            <person name="Moffat K."/>
            <person name="Hill J."/>
            <person name="Bera J."/>
            <person name="Fadrosh D."/>
            <person name="Jin S."/>
            <person name="Johri S."/>
            <person name="Kim M."/>
            <person name="Overton L."/>
            <person name="Reardon M."/>
            <person name="Tsitrin T."/>
            <person name="Vuong H."/>
            <person name="Weaver B."/>
            <person name="Ciecko A."/>
            <person name="Tallon L."/>
            <person name="Jackson J."/>
            <person name="Pai G."/>
            <person name="Aken S.V."/>
            <person name="Utterback T."/>
            <person name="Reidmuller S."/>
            <person name="Feldblyum T."/>
            <person name="Hsiao J."/>
            <person name="Zismann V."/>
            <person name="Iobst S."/>
            <person name="de Vazeille A.R."/>
            <person name="Buell C.R."/>
            <person name="Ying K."/>
            <person name="Li Y."/>
            <person name="Lu T."/>
            <person name="Huang Y."/>
            <person name="Zhao Q."/>
            <person name="Feng Q."/>
            <person name="Zhang L."/>
            <person name="Zhu J."/>
            <person name="Weng Q."/>
            <person name="Mu J."/>
            <person name="Lu Y."/>
            <person name="Fan D."/>
            <person name="Liu Y."/>
            <person name="Guan J."/>
            <person name="Zhang Y."/>
            <person name="Yu S."/>
            <person name="Liu X."/>
            <person name="Zhang Y."/>
            <person name="Hong G."/>
            <person name="Han B."/>
            <person name="Choisne N."/>
            <person name="Demange N."/>
            <person name="Orjeda G."/>
            <person name="Samain S."/>
            <person name="Cattolico L."/>
            <person name="Pelletier E."/>
            <person name="Couloux A."/>
            <person name="Segurens B."/>
            <person name="Wincker P."/>
            <person name="D'Hont A."/>
            <person name="Scarpelli C."/>
            <person name="Weissenbach J."/>
            <person name="Salanoubat M."/>
            <person name="Quetier F."/>
            <person name="Yu Y."/>
            <person name="Kim H.R."/>
            <person name="Rambo T."/>
            <person name="Currie J."/>
            <person name="Collura K."/>
            <person name="Luo M."/>
            <person name="Yang T."/>
            <person name="Ammiraju J.S.S."/>
            <person name="Engler F."/>
            <person name="Soderlund C."/>
            <person name="Wing R.A."/>
            <person name="Palmer L.E."/>
            <person name="de la Bastide M."/>
            <person name="Spiegel L."/>
            <person name="Nascimento L."/>
            <person name="Zutavern T."/>
            <person name="O'Shaughnessy A."/>
            <person name="Dike S."/>
            <person name="Dedhia N."/>
            <person name="Preston R."/>
            <person name="Balija V."/>
            <person name="McCombie W.R."/>
            <person name="Chow T."/>
            <person name="Chen H."/>
            <person name="Chung M."/>
            <person name="Chen C."/>
            <person name="Shaw J."/>
            <person name="Wu H."/>
            <person name="Hsiao K."/>
            <person name="Chao Y."/>
            <person name="Chu M."/>
            <person name="Cheng C."/>
            <person name="Hour A."/>
            <person name="Lee P."/>
            <person name="Lin S."/>
            <person name="Lin Y."/>
            <person name="Liou J."/>
            <person name="Liu S."/>
            <person name="Hsing Y."/>
            <person name="Raghuvanshi S."/>
            <person name="Mohanty A."/>
            <person name="Bharti A.K."/>
            <person name="Gaur A."/>
            <person name="Gupta V."/>
            <person name="Kumar D."/>
            <person name="Ravi V."/>
            <person name="Vij S."/>
            <person name="Kapur A."/>
            <person name="Khurana P."/>
            <person name="Khurana P."/>
            <person name="Khurana J.P."/>
            <person name="Tyagi A.K."/>
            <person name="Gaikwad K."/>
            <person name="Singh A."/>
            <person name="Dalal V."/>
            <person name="Srivastava S."/>
            <person name="Dixit A."/>
            <person name="Pal A.K."/>
            <person name="Ghazi I.A."/>
            <person name="Yadav M."/>
            <person name="Pandit A."/>
            <person name="Bhargava A."/>
            <person name="Sureshbabu K."/>
            <person name="Batra K."/>
            <person name="Sharma T.R."/>
            <person name="Mohapatra T."/>
            <person name="Singh N.K."/>
            <person name="Messing J."/>
            <person name="Nelson A.B."/>
            <person name="Fuks G."/>
            <person name="Kavchok S."/>
            <person name="Keizer G."/>
            <person name="Linton E."/>
            <person name="Llaca V."/>
            <person name="Song R."/>
            <person name="Tanyolac B."/>
            <person name="Young S."/>
            <person name="Ho-Il K."/>
            <person name="Hahn J.H."/>
            <person name="Sangsakoo G."/>
            <person name="Vanavichit A."/>
            <person name="de Mattos Luiz.A.T."/>
            <person name="Zimmer P.D."/>
            <person name="Malone G."/>
            <person name="Dellagostin O."/>
            <person name="de Oliveira A.C."/>
            <person name="Bevan M."/>
            <person name="Bancroft I."/>
            <person name="Minx P."/>
            <person name="Cordum H."/>
            <person name="Wilson R."/>
            <person name="Cheng Z."/>
            <person name="Jin W."/>
            <person name="Jiang J."/>
            <person name="Leong S.A."/>
            <person name="Iwama H."/>
            <person name="Gojobori T."/>
            <person name="Itoh T."/>
            <person name="Niimura Y."/>
            <person name="Fujii Y."/>
            <person name="Habara T."/>
            <person name="Sakai H."/>
            <person name="Sato Y."/>
            <person name="Wilson G."/>
            <person name="Kumar K."/>
            <person name="McCouch S."/>
            <person name="Juretic N."/>
            <person name="Hoen D."/>
            <person name="Wright S."/>
            <person name="Bruskiewich R."/>
            <person name="Bureau T."/>
            <person name="Miyao A."/>
            <person name="Hirochika H."/>
            <person name="Nishikawa T."/>
            <person name="Kadowaki K."/>
            <person name="Sugiura M."/>
            <person name="Burr B."/>
            <person name="Sasaki T."/>
        </authorList>
    </citation>
    <scope>NUCLEOTIDE SEQUENCE [LARGE SCALE GENOMIC DNA]</scope>
    <source>
        <strain evidence="3">cv. Nipponbare</strain>
    </source>
</reference>
<feature type="region of interest" description="Disordered" evidence="1">
    <location>
        <begin position="164"/>
        <end position="206"/>
    </location>
</feature>
<feature type="compositionally biased region" description="Low complexity" evidence="1">
    <location>
        <begin position="70"/>
        <end position="82"/>
    </location>
</feature>